<protein>
    <submittedName>
        <fullName evidence="1">Uncharacterized protein</fullName>
    </submittedName>
</protein>
<dbReference type="EMBL" id="CDOG01000026">
    <property type="protein sequence ID" value="CEN39110.1"/>
    <property type="molecule type" value="Genomic_DNA"/>
</dbReference>
<dbReference type="AlphaFoldDB" id="A0A0B7HU77"/>
<sequence>MLSRYYINFLNKLYQTLKGNKTLMSFILIPLKSDKSLYISDN</sequence>
<accession>A0A0B7HU77</accession>
<dbReference type="Proteomes" id="UP000038083">
    <property type="component" value="Unassembled WGS sequence"/>
</dbReference>
<proteinExistence type="predicted"/>
<gene>
    <name evidence="1" type="ORF">CCYN74_320011</name>
</gene>
<evidence type="ECO:0000313" key="2">
    <source>
        <dbReference type="Proteomes" id="UP000038083"/>
    </source>
</evidence>
<evidence type="ECO:0000313" key="1">
    <source>
        <dbReference type="EMBL" id="CEN39110.1"/>
    </source>
</evidence>
<reference evidence="1 2" key="1">
    <citation type="submission" date="2015-01" db="EMBL/GenBank/DDBJ databases">
        <authorList>
            <person name="MANFREDI Pablo"/>
        </authorList>
    </citation>
    <scope>NUCLEOTIDE SEQUENCE [LARGE SCALE GENOMIC DNA]</scope>
    <source>
        <strain evidence="1 2">Ccy74</strain>
    </source>
</reference>
<name>A0A0B7HU77_9FLAO</name>
<organism evidence="1 2">
    <name type="scientific">Capnocytophaga cynodegmi</name>
    <dbReference type="NCBI Taxonomy" id="28189"/>
    <lineage>
        <taxon>Bacteria</taxon>
        <taxon>Pseudomonadati</taxon>
        <taxon>Bacteroidota</taxon>
        <taxon>Flavobacteriia</taxon>
        <taxon>Flavobacteriales</taxon>
        <taxon>Flavobacteriaceae</taxon>
        <taxon>Capnocytophaga</taxon>
    </lineage>
</organism>